<dbReference type="GO" id="GO:0000976">
    <property type="term" value="F:transcription cis-regulatory region binding"/>
    <property type="evidence" value="ECO:0007669"/>
    <property type="project" value="TreeGrafter"/>
</dbReference>
<evidence type="ECO:0000256" key="2">
    <source>
        <dbReference type="ARBA" id="ARBA00023125"/>
    </source>
</evidence>
<dbReference type="Pfam" id="PF13377">
    <property type="entry name" value="Peripla_BP_3"/>
    <property type="match status" value="1"/>
</dbReference>
<dbReference type="InterPro" id="IPR046335">
    <property type="entry name" value="LacI/GalR-like_sensor"/>
</dbReference>
<dbReference type="SUPFAM" id="SSF53822">
    <property type="entry name" value="Periplasmic binding protein-like I"/>
    <property type="match status" value="1"/>
</dbReference>
<dbReference type="Proteomes" id="UP000228976">
    <property type="component" value="Unassembled WGS sequence"/>
</dbReference>
<gene>
    <name evidence="5" type="ORF">AEAE_1080</name>
</gene>
<dbReference type="CDD" id="cd01392">
    <property type="entry name" value="HTH_LacI"/>
    <property type="match status" value="1"/>
</dbReference>
<reference evidence="5 6" key="1">
    <citation type="journal article" date="2017" name="BMC Genomics">
        <title>Comparative genomic and phylogenomic analyses of the Bifidobacteriaceae family.</title>
        <authorList>
            <person name="Lugli G.A."/>
            <person name="Milani C."/>
            <person name="Turroni F."/>
            <person name="Duranti S."/>
            <person name="Mancabelli L."/>
            <person name="Mangifesta M."/>
            <person name="Ferrario C."/>
            <person name="Modesto M."/>
            <person name="Mattarelli P."/>
            <person name="Jiri K."/>
            <person name="van Sinderen D."/>
            <person name="Ventura M."/>
        </authorList>
    </citation>
    <scope>NUCLEOTIDE SEQUENCE [LARGE SCALE GENOMIC DNA]</scope>
    <source>
        <strain evidence="5 6">LMG 21773</strain>
    </source>
</reference>
<keyword evidence="3" id="KW-0804">Transcription</keyword>
<dbReference type="EMBL" id="MWWU01000003">
    <property type="protein sequence ID" value="OZG55283.1"/>
    <property type="molecule type" value="Genomic_DNA"/>
</dbReference>
<proteinExistence type="predicted"/>
<dbReference type="InterPro" id="IPR028082">
    <property type="entry name" value="Peripla_BP_I"/>
</dbReference>
<name>A0A261F8D8_9BIFI</name>
<dbReference type="Gene3D" id="1.10.260.40">
    <property type="entry name" value="lambda repressor-like DNA-binding domains"/>
    <property type="match status" value="1"/>
</dbReference>
<evidence type="ECO:0000256" key="1">
    <source>
        <dbReference type="ARBA" id="ARBA00023015"/>
    </source>
</evidence>
<dbReference type="GO" id="GO:0003700">
    <property type="term" value="F:DNA-binding transcription factor activity"/>
    <property type="evidence" value="ECO:0007669"/>
    <property type="project" value="TreeGrafter"/>
</dbReference>
<dbReference type="PROSITE" id="PS50932">
    <property type="entry name" value="HTH_LACI_2"/>
    <property type="match status" value="1"/>
</dbReference>
<dbReference type="InterPro" id="IPR000843">
    <property type="entry name" value="HTH_LacI"/>
</dbReference>
<evidence type="ECO:0000256" key="3">
    <source>
        <dbReference type="ARBA" id="ARBA00023163"/>
    </source>
</evidence>
<dbReference type="OrthoDB" id="3227375at2"/>
<dbReference type="AlphaFoldDB" id="A0A261F8D8"/>
<dbReference type="RefSeq" id="WP_094690170.1">
    <property type="nucleotide sequence ID" value="NZ_JACBYZ010000001.1"/>
</dbReference>
<dbReference type="PANTHER" id="PTHR30146:SF153">
    <property type="entry name" value="LACTOSE OPERON REPRESSOR"/>
    <property type="match status" value="1"/>
</dbReference>
<keyword evidence="2" id="KW-0238">DNA-binding</keyword>
<dbReference type="PANTHER" id="PTHR30146">
    <property type="entry name" value="LACI-RELATED TRANSCRIPTIONAL REPRESSOR"/>
    <property type="match status" value="1"/>
</dbReference>
<accession>A0A261F8D8</accession>
<keyword evidence="6" id="KW-1185">Reference proteome</keyword>
<evidence type="ECO:0000259" key="4">
    <source>
        <dbReference type="PROSITE" id="PS50932"/>
    </source>
</evidence>
<dbReference type="SUPFAM" id="SSF47413">
    <property type="entry name" value="lambda repressor-like DNA-binding domains"/>
    <property type="match status" value="1"/>
</dbReference>
<dbReference type="SMART" id="SM00354">
    <property type="entry name" value="HTH_LACI"/>
    <property type="match status" value="1"/>
</dbReference>
<sequence length="342" mass="38043">MAQQTSAHNQHLTLADIARQTNYSISTVSKVLNDQSDISPEAKERVNAVLTASGYRRKSRQHRHQEFIDIVFSSFSNLWAFEVVKGALNTASQHDIRITITESGDRNHPAENWASDLVRRHPLGAVLVFSHLSTREREELDKNDIFYSIFDPSGEPEPQDFSVRADNWNGGMLAARHLADLGHQRIAMITGPEVMLSARARTEGFIAALADRNISFNPALKREGDFTMVSGLREGLELLNLPAQERPTAIFAGNDLQAMGVYEAARQVGLRIPQDLSVVGFDDLQTSSFMNPPLTTISQPLQQMAGIATQMVINRANHEHSDMHVVLPTSLIERESTARPQN</sequence>
<feature type="domain" description="HTH lacI-type" evidence="4">
    <location>
        <begin position="12"/>
        <end position="64"/>
    </location>
</feature>
<evidence type="ECO:0000313" key="5">
    <source>
        <dbReference type="EMBL" id="OZG55283.1"/>
    </source>
</evidence>
<dbReference type="InterPro" id="IPR010982">
    <property type="entry name" value="Lambda_DNA-bd_dom_sf"/>
</dbReference>
<organism evidence="5 6">
    <name type="scientific">Aeriscardovia aeriphila</name>
    <dbReference type="NCBI Taxonomy" id="218139"/>
    <lineage>
        <taxon>Bacteria</taxon>
        <taxon>Bacillati</taxon>
        <taxon>Actinomycetota</taxon>
        <taxon>Actinomycetes</taxon>
        <taxon>Bifidobacteriales</taxon>
        <taxon>Bifidobacteriaceae</taxon>
        <taxon>Aeriscardovia</taxon>
    </lineage>
</organism>
<dbReference type="Gene3D" id="3.40.50.2300">
    <property type="match status" value="2"/>
</dbReference>
<keyword evidence="1" id="KW-0805">Transcription regulation</keyword>
<protein>
    <submittedName>
        <fullName evidence="5">LacI family transcriptional regulator</fullName>
    </submittedName>
</protein>
<comment type="caution">
    <text evidence="5">The sequence shown here is derived from an EMBL/GenBank/DDBJ whole genome shotgun (WGS) entry which is preliminary data.</text>
</comment>
<evidence type="ECO:0000313" key="6">
    <source>
        <dbReference type="Proteomes" id="UP000228976"/>
    </source>
</evidence>
<dbReference type="Pfam" id="PF00356">
    <property type="entry name" value="LacI"/>
    <property type="match status" value="1"/>
</dbReference>